<accession>A0A402BE08</accession>
<dbReference type="Proteomes" id="UP000287171">
    <property type="component" value="Unassembled WGS sequence"/>
</dbReference>
<dbReference type="OrthoDB" id="9941876at2"/>
<evidence type="ECO:0000256" key="1">
    <source>
        <dbReference type="SAM" id="Phobius"/>
    </source>
</evidence>
<reference evidence="3" key="1">
    <citation type="submission" date="2018-12" db="EMBL/GenBank/DDBJ databases">
        <title>Tengunoibacter tsumagoiensis gen. nov., sp. nov., Dictyobacter kobayashii sp. nov., D. alpinus sp. nov., and D. joshuensis sp. nov. and description of Dictyobacteraceae fam. nov. within the order Ktedonobacterales isolated from Tengu-no-mugimeshi.</title>
        <authorList>
            <person name="Wang C.M."/>
            <person name="Zheng Y."/>
            <person name="Sakai Y."/>
            <person name="Toyoda A."/>
            <person name="Minakuchi Y."/>
            <person name="Abe K."/>
            <person name="Yokota A."/>
            <person name="Yabe S."/>
        </authorList>
    </citation>
    <scope>NUCLEOTIDE SEQUENCE [LARGE SCALE GENOMIC DNA]</scope>
    <source>
        <strain evidence="3">Uno16</strain>
    </source>
</reference>
<evidence type="ECO:0000313" key="3">
    <source>
        <dbReference type="Proteomes" id="UP000287171"/>
    </source>
</evidence>
<protein>
    <submittedName>
        <fullName evidence="2">Uncharacterized protein</fullName>
    </submittedName>
</protein>
<sequence length="122" mass="13390">MKLSILSQWLLGLAGIVVILWGLSQCYPIISTGTLVTSGPSVAYYFTRLTYLPWPSLVLFALLYEGLGYISIGVLFLGLSTLRAGSAYWSLQIALWLGSIALWRFFLGRVSMTICGLSTPHP</sequence>
<evidence type="ECO:0000313" key="2">
    <source>
        <dbReference type="EMBL" id="GCE29532.1"/>
    </source>
</evidence>
<feature type="transmembrane region" description="Helical" evidence="1">
    <location>
        <begin position="57"/>
        <end position="79"/>
    </location>
</feature>
<dbReference type="AlphaFoldDB" id="A0A402BE08"/>
<keyword evidence="1" id="KW-0812">Transmembrane</keyword>
<keyword evidence="3" id="KW-1185">Reference proteome</keyword>
<comment type="caution">
    <text evidence="2">The sequence shown here is derived from an EMBL/GenBank/DDBJ whole genome shotgun (WGS) entry which is preliminary data.</text>
</comment>
<proteinExistence type="predicted"/>
<organism evidence="2 3">
    <name type="scientific">Dictyobacter alpinus</name>
    <dbReference type="NCBI Taxonomy" id="2014873"/>
    <lineage>
        <taxon>Bacteria</taxon>
        <taxon>Bacillati</taxon>
        <taxon>Chloroflexota</taxon>
        <taxon>Ktedonobacteria</taxon>
        <taxon>Ktedonobacterales</taxon>
        <taxon>Dictyobacteraceae</taxon>
        <taxon>Dictyobacter</taxon>
    </lineage>
</organism>
<dbReference type="EMBL" id="BIFT01000002">
    <property type="protein sequence ID" value="GCE29532.1"/>
    <property type="molecule type" value="Genomic_DNA"/>
</dbReference>
<name>A0A402BE08_9CHLR</name>
<gene>
    <name evidence="2" type="ORF">KDA_50160</name>
</gene>
<keyword evidence="1" id="KW-0472">Membrane</keyword>
<dbReference type="RefSeq" id="WP_126629778.1">
    <property type="nucleotide sequence ID" value="NZ_BIFT01000002.1"/>
</dbReference>
<keyword evidence="1" id="KW-1133">Transmembrane helix</keyword>
<feature type="transmembrane region" description="Helical" evidence="1">
    <location>
        <begin position="86"/>
        <end position="106"/>
    </location>
</feature>